<evidence type="ECO:0000256" key="1">
    <source>
        <dbReference type="SAM" id="MobiDB-lite"/>
    </source>
</evidence>
<gene>
    <name evidence="3" type="ORF">OG442_23310</name>
</gene>
<evidence type="ECO:0000313" key="4">
    <source>
        <dbReference type="Proteomes" id="UP001432209"/>
    </source>
</evidence>
<evidence type="ECO:0000256" key="2">
    <source>
        <dbReference type="SAM" id="Phobius"/>
    </source>
</evidence>
<name>A0ABZ2ABP8_STRNV</name>
<organism evidence="3 4">
    <name type="scientific">Streptomyces niveus</name>
    <name type="common">Streptomyces spheroides</name>
    <dbReference type="NCBI Taxonomy" id="193462"/>
    <lineage>
        <taxon>Bacteria</taxon>
        <taxon>Bacillati</taxon>
        <taxon>Actinomycetota</taxon>
        <taxon>Actinomycetes</taxon>
        <taxon>Kitasatosporales</taxon>
        <taxon>Streptomycetaceae</taxon>
        <taxon>Streptomyces</taxon>
    </lineage>
</organism>
<dbReference type="Proteomes" id="UP001432209">
    <property type="component" value="Chromosome"/>
</dbReference>
<keyword evidence="2" id="KW-0472">Membrane</keyword>
<feature type="transmembrane region" description="Helical" evidence="2">
    <location>
        <begin position="26"/>
        <end position="47"/>
    </location>
</feature>
<evidence type="ECO:0000313" key="3">
    <source>
        <dbReference type="EMBL" id="WUX54242.1"/>
    </source>
</evidence>
<dbReference type="RefSeq" id="WP_329077862.1">
    <property type="nucleotide sequence ID" value="NZ_CP108849.2"/>
</dbReference>
<evidence type="ECO:0008006" key="5">
    <source>
        <dbReference type="Google" id="ProtNLM"/>
    </source>
</evidence>
<keyword evidence="4" id="KW-1185">Reference proteome</keyword>
<keyword evidence="2" id="KW-0812">Transmembrane</keyword>
<keyword evidence="2" id="KW-1133">Transmembrane helix</keyword>
<protein>
    <recommendedName>
        <fullName evidence="5">Secreted protein</fullName>
    </recommendedName>
</protein>
<reference evidence="3" key="1">
    <citation type="submission" date="2022-10" db="EMBL/GenBank/DDBJ databases">
        <title>The complete genomes of actinobacterial strains from the NBC collection.</title>
        <authorList>
            <person name="Joergensen T.S."/>
            <person name="Alvarez Arevalo M."/>
            <person name="Sterndorff E.B."/>
            <person name="Faurdal D."/>
            <person name="Vuksanovic O."/>
            <person name="Mourched A.-S."/>
            <person name="Charusanti P."/>
            <person name="Shaw S."/>
            <person name="Blin K."/>
            <person name="Weber T."/>
        </authorList>
    </citation>
    <scope>NUCLEOTIDE SEQUENCE</scope>
    <source>
        <strain evidence="3">NBC_01432</strain>
    </source>
</reference>
<feature type="region of interest" description="Disordered" evidence="1">
    <location>
        <begin position="1"/>
        <end position="20"/>
    </location>
</feature>
<dbReference type="EMBL" id="CP109495">
    <property type="protein sequence ID" value="WUX54242.1"/>
    <property type="molecule type" value="Genomic_DNA"/>
</dbReference>
<proteinExistence type="predicted"/>
<feature type="region of interest" description="Disordered" evidence="1">
    <location>
        <begin position="51"/>
        <end position="83"/>
    </location>
</feature>
<sequence length="274" mass="28205">MTDEQPQIPGGVIDSAAPSRRLPRPVVLGVSAVVALAVAVGGGTWVVGKVGDADRAGPPTRAWPASASGGTGSPDEKPPVPDGVGAKLLPVMNDQEADGYPQGPDIGSLGNDNVLDARATAEHAKDAARGLKEGRLERFSKALGKLKFTGGAQRSYSDADADAPPGPVPAEDRLFVMEMHLAQVEEAGAERALSQFRSDAVDILGGGLRKGPSAGCVPLPDGDEPALDARLCMGNTRDVLVMAYAYGTANLDTKEIDRMFAEQLGRLAASGESA</sequence>
<accession>A0ABZ2ABP8</accession>